<dbReference type="AlphaFoldDB" id="A0AA39J8U2"/>
<protein>
    <submittedName>
        <fullName evidence="1">Uncharacterized protein</fullName>
    </submittedName>
</protein>
<organism evidence="1 2">
    <name type="scientific">Armillaria borealis</name>
    <dbReference type="NCBI Taxonomy" id="47425"/>
    <lineage>
        <taxon>Eukaryota</taxon>
        <taxon>Fungi</taxon>
        <taxon>Dikarya</taxon>
        <taxon>Basidiomycota</taxon>
        <taxon>Agaricomycotina</taxon>
        <taxon>Agaricomycetes</taxon>
        <taxon>Agaricomycetidae</taxon>
        <taxon>Agaricales</taxon>
        <taxon>Marasmiineae</taxon>
        <taxon>Physalacriaceae</taxon>
        <taxon>Armillaria</taxon>
    </lineage>
</organism>
<dbReference type="EMBL" id="JAUEPT010000055">
    <property type="protein sequence ID" value="KAK0436348.1"/>
    <property type="molecule type" value="Genomic_DNA"/>
</dbReference>
<dbReference type="Proteomes" id="UP001175226">
    <property type="component" value="Unassembled WGS sequence"/>
</dbReference>
<comment type="caution">
    <text evidence="1">The sequence shown here is derived from an EMBL/GenBank/DDBJ whole genome shotgun (WGS) entry which is preliminary data.</text>
</comment>
<keyword evidence="2" id="KW-1185">Reference proteome</keyword>
<reference evidence="1" key="1">
    <citation type="submission" date="2023-06" db="EMBL/GenBank/DDBJ databases">
        <authorList>
            <consortium name="Lawrence Berkeley National Laboratory"/>
            <person name="Ahrendt S."/>
            <person name="Sahu N."/>
            <person name="Indic B."/>
            <person name="Wong-Bajracharya J."/>
            <person name="Merenyi Z."/>
            <person name="Ke H.-M."/>
            <person name="Monk M."/>
            <person name="Kocsube S."/>
            <person name="Drula E."/>
            <person name="Lipzen A."/>
            <person name="Balint B."/>
            <person name="Henrissat B."/>
            <person name="Andreopoulos B."/>
            <person name="Martin F.M."/>
            <person name="Harder C.B."/>
            <person name="Rigling D."/>
            <person name="Ford K.L."/>
            <person name="Foster G.D."/>
            <person name="Pangilinan J."/>
            <person name="Papanicolaou A."/>
            <person name="Barry K."/>
            <person name="LaButti K."/>
            <person name="Viragh M."/>
            <person name="Koriabine M."/>
            <person name="Yan M."/>
            <person name="Riley R."/>
            <person name="Champramary S."/>
            <person name="Plett K.L."/>
            <person name="Tsai I.J."/>
            <person name="Slot J."/>
            <person name="Sipos G."/>
            <person name="Plett J."/>
            <person name="Nagy L.G."/>
            <person name="Grigoriev I.V."/>
        </authorList>
    </citation>
    <scope>NUCLEOTIDE SEQUENCE</scope>
    <source>
        <strain evidence="1">FPL87.14</strain>
    </source>
</reference>
<gene>
    <name evidence="1" type="ORF">EV421DRAFT_1739568</name>
</gene>
<sequence>MPHRAPPTVTRAPTPPECDKFEEDAPLILKDFLTDVKQCRATTENKEMTFPLDPEVRDWVRNHYDIVCERFPGMLELTDNMIIVMFPTLMHQFMVVLTSLPDNCWKSLRDLLMALLGIYHQGQIGGGIATKVFRNTNREITKVTYSLVSFLLDGTQGEQTAIGTKFQMYHNTNDLGGQYYSGTVLVNSDIIDETSLSPEHDIVINAKVLGLGQDAEPMHLQAKDIWVEQNLYASCTIVQKWFANQVISTLKRASVFISD</sequence>
<proteinExistence type="predicted"/>
<evidence type="ECO:0000313" key="2">
    <source>
        <dbReference type="Proteomes" id="UP001175226"/>
    </source>
</evidence>
<accession>A0AA39J8U2</accession>
<name>A0AA39J8U2_9AGAR</name>
<evidence type="ECO:0000313" key="1">
    <source>
        <dbReference type="EMBL" id="KAK0436348.1"/>
    </source>
</evidence>